<protein>
    <submittedName>
        <fullName evidence="2">Ubiquitin-conjugating enzyme</fullName>
    </submittedName>
</protein>
<evidence type="ECO:0000313" key="2">
    <source>
        <dbReference type="EMBL" id="KMU84750.1"/>
    </source>
</evidence>
<evidence type="ECO:0000256" key="1">
    <source>
        <dbReference type="SAM" id="MobiDB-lite"/>
    </source>
</evidence>
<feature type="compositionally biased region" description="Basic residues" evidence="1">
    <location>
        <begin position="39"/>
        <end position="56"/>
    </location>
</feature>
<dbReference type="AlphaFoldDB" id="A0A0J8RHY9"/>
<evidence type="ECO:0000313" key="3">
    <source>
        <dbReference type="Proteomes" id="UP000054563"/>
    </source>
</evidence>
<feature type="region of interest" description="Disordered" evidence="1">
    <location>
        <begin position="23"/>
        <end position="57"/>
    </location>
</feature>
<accession>A0A0J8RHY9</accession>
<organism evidence="2 3">
    <name type="scientific">Coccidioides immitis H538.4</name>
    <dbReference type="NCBI Taxonomy" id="396776"/>
    <lineage>
        <taxon>Eukaryota</taxon>
        <taxon>Fungi</taxon>
        <taxon>Dikarya</taxon>
        <taxon>Ascomycota</taxon>
        <taxon>Pezizomycotina</taxon>
        <taxon>Eurotiomycetes</taxon>
        <taxon>Eurotiomycetidae</taxon>
        <taxon>Onygenales</taxon>
        <taxon>Onygenaceae</taxon>
        <taxon>Coccidioides</taxon>
    </lineage>
</organism>
<gene>
    <name evidence="2" type="ORF">CIHG_02534</name>
</gene>
<name>A0A0J8RHY9_COCIT</name>
<dbReference type="VEuPathDB" id="FungiDB:CIHG_02534"/>
<reference evidence="3" key="1">
    <citation type="journal article" date="2010" name="Genome Res.">
        <title>Population genomic sequencing of Coccidioides fungi reveals recent hybridization and transposon control.</title>
        <authorList>
            <person name="Neafsey D.E."/>
            <person name="Barker B.M."/>
            <person name="Sharpton T.J."/>
            <person name="Stajich J.E."/>
            <person name="Park D.J."/>
            <person name="Whiston E."/>
            <person name="Hung C.-Y."/>
            <person name="McMahan C."/>
            <person name="White J."/>
            <person name="Sykes S."/>
            <person name="Heiman D."/>
            <person name="Young S."/>
            <person name="Zeng Q."/>
            <person name="Abouelleil A."/>
            <person name="Aftuck L."/>
            <person name="Bessette D."/>
            <person name="Brown A."/>
            <person name="FitzGerald M."/>
            <person name="Lui A."/>
            <person name="Macdonald J.P."/>
            <person name="Priest M."/>
            <person name="Orbach M.J."/>
            <person name="Galgiani J.N."/>
            <person name="Kirkland T.N."/>
            <person name="Cole G.T."/>
            <person name="Birren B.W."/>
            <person name="Henn M.R."/>
            <person name="Taylor J.W."/>
            <person name="Rounsley S.D."/>
        </authorList>
    </citation>
    <scope>NUCLEOTIDE SEQUENCE [LARGE SCALE GENOMIC DNA]</scope>
    <source>
        <strain evidence="3">H538.4</strain>
    </source>
</reference>
<dbReference type="Proteomes" id="UP000054563">
    <property type="component" value="Unassembled WGS sequence"/>
</dbReference>
<dbReference type="EMBL" id="DS016986">
    <property type="protein sequence ID" value="KMU84750.1"/>
    <property type="molecule type" value="Genomic_DNA"/>
</dbReference>
<proteinExistence type="predicted"/>
<sequence length="128" mass="14712">MLLRNPKEFERVAREWAVMHAGAPRSRLAKAAAELQRRPSARKRSSRSRSKSKKSLPRMFYPLPESKTIVFPSLTNRSTGMRDITRISSTVSAAWASMSQESLQLSNMLASTGWTEKITNWRRLTWEM</sequence>